<name>Q7XJY4_ORYSJ</name>
<feature type="compositionally biased region" description="Polar residues" evidence="1">
    <location>
        <begin position="129"/>
        <end position="138"/>
    </location>
</feature>
<feature type="compositionally biased region" description="Basic and acidic residues" evidence="1">
    <location>
        <begin position="629"/>
        <end position="642"/>
    </location>
</feature>
<dbReference type="AlphaFoldDB" id="Q7XJY4"/>
<dbReference type="Proteomes" id="UP000000763">
    <property type="component" value="Chromosome 4"/>
</dbReference>
<dbReference type="EMBL" id="AL731628">
    <property type="protein sequence ID" value="CAE05948.3"/>
    <property type="molecule type" value="Genomic_DNA"/>
</dbReference>
<dbReference type="PANTHER" id="PTHR33085">
    <property type="entry name" value="OS12G0113100 PROTEIN-RELATED"/>
    <property type="match status" value="1"/>
</dbReference>
<organism evidence="2 3">
    <name type="scientific">Oryza sativa subsp. japonica</name>
    <name type="common">Rice</name>
    <dbReference type="NCBI Taxonomy" id="39947"/>
    <lineage>
        <taxon>Eukaryota</taxon>
        <taxon>Viridiplantae</taxon>
        <taxon>Streptophyta</taxon>
        <taxon>Embryophyta</taxon>
        <taxon>Tracheophyta</taxon>
        <taxon>Spermatophyta</taxon>
        <taxon>Magnoliopsida</taxon>
        <taxon>Liliopsida</taxon>
        <taxon>Poales</taxon>
        <taxon>Poaceae</taxon>
        <taxon>BOP clade</taxon>
        <taxon>Oryzoideae</taxon>
        <taxon>Oryzeae</taxon>
        <taxon>Oryzinae</taxon>
        <taxon>Oryza</taxon>
        <taxon>Oryza sativa</taxon>
    </lineage>
</organism>
<evidence type="ECO:0000313" key="3">
    <source>
        <dbReference type="Proteomes" id="UP000000763"/>
    </source>
</evidence>
<accession>Q7XJY4</accession>
<feature type="region of interest" description="Disordered" evidence="1">
    <location>
        <begin position="113"/>
        <end position="167"/>
    </location>
</feature>
<feature type="region of interest" description="Disordered" evidence="1">
    <location>
        <begin position="577"/>
        <end position="642"/>
    </location>
</feature>
<evidence type="ECO:0000313" key="2">
    <source>
        <dbReference type="EMBL" id="CAE05948.3"/>
    </source>
</evidence>
<evidence type="ECO:0000256" key="1">
    <source>
        <dbReference type="SAM" id="MobiDB-lite"/>
    </source>
</evidence>
<sequence>MNKQQIQDKEKELKRDYRLLKEARKQSGASGDNQRCMIVADDASNEKYDQCSISYASPFSDLVFSLIGQTAEGNMNFTSIEPFQHATLIQVNEYLERSDSFPDVNWVADDDETTEVQDEDNAVEHENQGSHITITSRANGEKNMRKRQSEEEEAKKREEEAKKRDEASKVEDCSIRNCITVVESMEELSNEEKVKSFGVFKDVQNREIFMSAGPMTRLIWLRTMLCYAAGGGVSRTMCSPPSRSRAYAASGGTGGGHYRSRCLRSCSCDEHSRRRRHLYLVLDDWKEGYSLHKLDLSHVSGDGGEHEHNPINPRRLPAPLLRLGFRTLGSSPRVGALRSKIVFIALRDDRAVGMPYVEKVEEVATGNRVYLMLPDQSERSPPPPPPESGSPDLAVAMRYLEKVEQVYDDEVETADDDGDDDEYMDAEKKKHVVVAYSERLTERWSWGSTSSPPPPPFGGGRRRITGYALHPDGRTIFVSVAKRTPDHDDVGDRPDEEVTFSYDTERAEWARRGGWLLPFDGQAHYDAELDAWVGAIGSRAAPRLVACDVVPGGRSRRSPPGAAATKVDVLRAAADVPRCGEPSEPGRSQAPPHGGRRVLRRRRERAARRRLGRRRRQAPAPRRRVPRQVRQERRAVHDDGGGRARIVPDAHLRAVSLSRGFPCASVLDFLEISSNTVTILLYDPSTAYSLLSLGF</sequence>
<protein>
    <submittedName>
        <fullName evidence="2">OSJNBb0088C09.7 protein</fullName>
    </submittedName>
</protein>
<feature type="compositionally biased region" description="Basic residues" evidence="1">
    <location>
        <begin position="594"/>
        <end position="627"/>
    </location>
</feature>
<feature type="compositionally biased region" description="Basic and acidic residues" evidence="1">
    <location>
        <begin position="139"/>
        <end position="167"/>
    </location>
</feature>
<dbReference type="InterPro" id="IPR012871">
    <property type="entry name" value="DUF1668_ORYSA"/>
</dbReference>
<dbReference type="Pfam" id="PF07893">
    <property type="entry name" value="DUF1668"/>
    <property type="match status" value="1"/>
</dbReference>
<dbReference type="PANTHER" id="PTHR33085:SF96">
    <property type="entry name" value="OS08G0271800 PROTEIN"/>
    <property type="match status" value="1"/>
</dbReference>
<reference evidence="3" key="2">
    <citation type="journal article" date="2008" name="Nucleic Acids Res.">
        <title>The rice annotation project database (RAP-DB): 2008 update.</title>
        <authorList>
            <consortium name="The rice annotation project (RAP)"/>
        </authorList>
    </citation>
    <scope>GENOME REANNOTATION</scope>
    <source>
        <strain evidence="3">cv. Nipponbare</strain>
    </source>
</reference>
<gene>
    <name evidence="2" type="primary">OSJNBb0088C09.7</name>
</gene>
<reference evidence="3" key="1">
    <citation type="journal article" date="2005" name="Nature">
        <title>The map-based sequence of the rice genome.</title>
        <authorList>
            <consortium name="International rice genome sequencing project (IRGSP)"/>
            <person name="Matsumoto T."/>
            <person name="Wu J."/>
            <person name="Kanamori H."/>
            <person name="Katayose Y."/>
            <person name="Fujisawa M."/>
            <person name="Namiki N."/>
            <person name="Mizuno H."/>
            <person name="Yamamoto K."/>
            <person name="Antonio B.A."/>
            <person name="Baba T."/>
            <person name="Sakata K."/>
            <person name="Nagamura Y."/>
            <person name="Aoki H."/>
            <person name="Arikawa K."/>
            <person name="Arita K."/>
            <person name="Bito T."/>
            <person name="Chiden Y."/>
            <person name="Fujitsuka N."/>
            <person name="Fukunaka R."/>
            <person name="Hamada M."/>
            <person name="Harada C."/>
            <person name="Hayashi A."/>
            <person name="Hijishita S."/>
            <person name="Honda M."/>
            <person name="Hosokawa S."/>
            <person name="Ichikawa Y."/>
            <person name="Idonuma A."/>
            <person name="Iijima M."/>
            <person name="Ikeda M."/>
            <person name="Ikeno M."/>
            <person name="Ito K."/>
            <person name="Ito S."/>
            <person name="Ito T."/>
            <person name="Ito Y."/>
            <person name="Ito Y."/>
            <person name="Iwabuchi A."/>
            <person name="Kamiya K."/>
            <person name="Karasawa W."/>
            <person name="Kurita K."/>
            <person name="Katagiri S."/>
            <person name="Kikuta A."/>
            <person name="Kobayashi H."/>
            <person name="Kobayashi N."/>
            <person name="Machita K."/>
            <person name="Maehara T."/>
            <person name="Masukawa M."/>
            <person name="Mizubayashi T."/>
            <person name="Mukai Y."/>
            <person name="Nagasaki H."/>
            <person name="Nagata Y."/>
            <person name="Naito S."/>
            <person name="Nakashima M."/>
            <person name="Nakama Y."/>
            <person name="Nakamichi Y."/>
            <person name="Nakamura M."/>
            <person name="Meguro A."/>
            <person name="Negishi M."/>
            <person name="Ohta I."/>
            <person name="Ohta T."/>
            <person name="Okamoto M."/>
            <person name="Ono N."/>
            <person name="Saji S."/>
            <person name="Sakaguchi M."/>
            <person name="Sakai K."/>
            <person name="Shibata M."/>
            <person name="Shimokawa T."/>
            <person name="Song J."/>
            <person name="Takazaki Y."/>
            <person name="Terasawa K."/>
            <person name="Tsugane M."/>
            <person name="Tsuji K."/>
            <person name="Ueda S."/>
            <person name="Waki K."/>
            <person name="Yamagata H."/>
            <person name="Yamamoto M."/>
            <person name="Yamamoto S."/>
            <person name="Yamane H."/>
            <person name="Yoshiki S."/>
            <person name="Yoshihara R."/>
            <person name="Yukawa K."/>
            <person name="Zhong H."/>
            <person name="Yano M."/>
            <person name="Yuan Q."/>
            <person name="Ouyang S."/>
            <person name="Liu J."/>
            <person name="Jones K.M."/>
            <person name="Gansberger K."/>
            <person name="Moffat K."/>
            <person name="Hill J."/>
            <person name="Bera J."/>
            <person name="Fadrosh D."/>
            <person name="Jin S."/>
            <person name="Johri S."/>
            <person name="Kim M."/>
            <person name="Overton L."/>
            <person name="Reardon M."/>
            <person name="Tsitrin T."/>
            <person name="Vuong H."/>
            <person name="Weaver B."/>
            <person name="Ciecko A."/>
            <person name="Tallon L."/>
            <person name="Jackson J."/>
            <person name="Pai G."/>
            <person name="Aken S.V."/>
            <person name="Utterback T."/>
            <person name="Reidmuller S."/>
            <person name="Feldblyum T."/>
            <person name="Hsiao J."/>
            <person name="Zismann V."/>
            <person name="Iobst S."/>
            <person name="de Vazeille A.R."/>
            <person name="Buell C.R."/>
            <person name="Ying K."/>
            <person name="Li Y."/>
            <person name="Lu T."/>
            <person name="Huang Y."/>
            <person name="Zhao Q."/>
            <person name="Feng Q."/>
            <person name="Zhang L."/>
            <person name="Zhu J."/>
            <person name="Weng Q."/>
            <person name="Mu J."/>
            <person name="Lu Y."/>
            <person name="Fan D."/>
            <person name="Liu Y."/>
            <person name="Guan J."/>
            <person name="Zhang Y."/>
            <person name="Yu S."/>
            <person name="Liu X."/>
            <person name="Zhang Y."/>
            <person name="Hong G."/>
            <person name="Han B."/>
            <person name="Choisne N."/>
            <person name="Demange N."/>
            <person name="Orjeda G."/>
            <person name="Samain S."/>
            <person name="Cattolico L."/>
            <person name="Pelletier E."/>
            <person name="Couloux A."/>
            <person name="Segurens B."/>
            <person name="Wincker P."/>
            <person name="D'Hont A."/>
            <person name="Scarpelli C."/>
            <person name="Weissenbach J."/>
            <person name="Salanoubat M."/>
            <person name="Quetier F."/>
            <person name="Yu Y."/>
            <person name="Kim H.R."/>
            <person name="Rambo T."/>
            <person name="Currie J."/>
            <person name="Collura K."/>
            <person name="Luo M."/>
            <person name="Yang T."/>
            <person name="Ammiraju J.S.S."/>
            <person name="Engler F."/>
            <person name="Soderlund C."/>
            <person name="Wing R.A."/>
            <person name="Palmer L.E."/>
            <person name="de la Bastide M."/>
            <person name="Spiegel L."/>
            <person name="Nascimento L."/>
            <person name="Zutavern T."/>
            <person name="O'Shaughnessy A."/>
            <person name="Dike S."/>
            <person name="Dedhia N."/>
            <person name="Preston R."/>
            <person name="Balija V."/>
            <person name="McCombie W.R."/>
            <person name="Chow T."/>
            <person name="Chen H."/>
            <person name="Chung M."/>
            <person name="Chen C."/>
            <person name="Shaw J."/>
            <person name="Wu H."/>
            <person name="Hsiao K."/>
            <person name="Chao Y."/>
            <person name="Chu M."/>
            <person name="Cheng C."/>
            <person name="Hour A."/>
            <person name="Lee P."/>
            <person name="Lin S."/>
            <person name="Lin Y."/>
            <person name="Liou J."/>
            <person name="Liu S."/>
            <person name="Hsing Y."/>
            <person name="Raghuvanshi S."/>
            <person name="Mohanty A."/>
            <person name="Bharti A.K."/>
            <person name="Gaur A."/>
            <person name="Gupta V."/>
            <person name="Kumar D."/>
            <person name="Ravi V."/>
            <person name="Vij S."/>
            <person name="Kapur A."/>
            <person name="Khurana P."/>
            <person name="Khurana P."/>
            <person name="Khurana J.P."/>
            <person name="Tyagi A.K."/>
            <person name="Gaikwad K."/>
            <person name="Singh A."/>
            <person name="Dalal V."/>
            <person name="Srivastava S."/>
            <person name="Dixit A."/>
            <person name="Pal A.K."/>
            <person name="Ghazi I.A."/>
            <person name="Yadav M."/>
            <person name="Pandit A."/>
            <person name="Bhargava A."/>
            <person name="Sureshbabu K."/>
            <person name="Batra K."/>
            <person name="Sharma T.R."/>
            <person name="Mohapatra T."/>
            <person name="Singh N.K."/>
            <person name="Messing J."/>
            <person name="Nelson A.B."/>
            <person name="Fuks G."/>
            <person name="Kavchok S."/>
            <person name="Keizer G."/>
            <person name="Linton E."/>
            <person name="Llaca V."/>
            <person name="Song R."/>
            <person name="Tanyolac B."/>
            <person name="Young S."/>
            <person name="Ho-Il K."/>
            <person name="Hahn J.H."/>
            <person name="Sangsakoo G."/>
            <person name="Vanavichit A."/>
            <person name="de Mattos Luiz.A.T."/>
            <person name="Zimmer P.D."/>
            <person name="Malone G."/>
            <person name="Dellagostin O."/>
            <person name="de Oliveira A.C."/>
            <person name="Bevan M."/>
            <person name="Bancroft I."/>
            <person name="Minx P."/>
            <person name="Cordum H."/>
            <person name="Wilson R."/>
            <person name="Cheng Z."/>
            <person name="Jin W."/>
            <person name="Jiang J."/>
            <person name="Leong S.A."/>
            <person name="Iwama H."/>
            <person name="Gojobori T."/>
            <person name="Itoh T."/>
            <person name="Niimura Y."/>
            <person name="Fujii Y."/>
            <person name="Habara T."/>
            <person name="Sakai H."/>
            <person name="Sato Y."/>
            <person name="Wilson G."/>
            <person name="Kumar K."/>
            <person name="McCouch S."/>
            <person name="Juretic N."/>
            <person name="Hoen D."/>
            <person name="Wright S."/>
            <person name="Bruskiewich R."/>
            <person name="Bureau T."/>
            <person name="Miyao A."/>
            <person name="Hirochika H."/>
            <person name="Nishikawa T."/>
            <person name="Kadowaki K."/>
            <person name="Sugiura M."/>
            <person name="Burr B."/>
            <person name="Sasaki T."/>
        </authorList>
    </citation>
    <scope>NUCLEOTIDE SEQUENCE [LARGE SCALE GENOMIC DNA]</scope>
    <source>
        <strain evidence="3">cv. Nipponbare</strain>
    </source>
</reference>
<proteinExistence type="predicted"/>